<organism evidence="5 6">
    <name type="scientific">Roseateles terrae</name>
    <dbReference type="NCBI Taxonomy" id="431060"/>
    <lineage>
        <taxon>Bacteria</taxon>
        <taxon>Pseudomonadati</taxon>
        <taxon>Pseudomonadota</taxon>
        <taxon>Betaproteobacteria</taxon>
        <taxon>Burkholderiales</taxon>
        <taxon>Sphaerotilaceae</taxon>
        <taxon>Roseateles</taxon>
    </lineage>
</organism>
<dbReference type="PANTHER" id="PTHR11712:SF320">
    <property type="entry name" value="BETA-KETOACYL SYNTHASE"/>
    <property type="match status" value="1"/>
</dbReference>
<evidence type="ECO:0000256" key="3">
    <source>
        <dbReference type="RuleBase" id="RU003694"/>
    </source>
</evidence>
<dbReference type="NCBIfam" id="NF006618">
    <property type="entry name" value="PRK09185.1"/>
    <property type="match status" value="1"/>
</dbReference>
<dbReference type="SUPFAM" id="SSF53901">
    <property type="entry name" value="Thiolase-like"/>
    <property type="match status" value="2"/>
</dbReference>
<comment type="caution">
    <text evidence="5">The sequence shown here is derived from an EMBL/GenBank/DDBJ whole genome shotgun (WGS) entry which is preliminary data.</text>
</comment>
<gene>
    <name evidence="5" type="ORF">FHS28_001630</name>
</gene>
<dbReference type="RefSeq" id="WP_088450195.1">
    <property type="nucleotide sequence ID" value="NZ_JACHXO010000002.1"/>
</dbReference>
<dbReference type="InterPro" id="IPR020841">
    <property type="entry name" value="PKS_Beta-ketoAc_synthase_dom"/>
</dbReference>
<dbReference type="PROSITE" id="PS00606">
    <property type="entry name" value="KS3_1"/>
    <property type="match status" value="1"/>
</dbReference>
<dbReference type="SMART" id="SM00825">
    <property type="entry name" value="PKS_KS"/>
    <property type="match status" value="1"/>
</dbReference>
<evidence type="ECO:0000313" key="6">
    <source>
        <dbReference type="Proteomes" id="UP000574369"/>
    </source>
</evidence>
<dbReference type="InterPro" id="IPR016039">
    <property type="entry name" value="Thiolase-like"/>
</dbReference>
<evidence type="ECO:0000256" key="1">
    <source>
        <dbReference type="ARBA" id="ARBA00008467"/>
    </source>
</evidence>
<dbReference type="EMBL" id="JACHXO010000002">
    <property type="protein sequence ID" value="MBB3194245.1"/>
    <property type="molecule type" value="Genomic_DNA"/>
</dbReference>
<evidence type="ECO:0000259" key="4">
    <source>
        <dbReference type="PROSITE" id="PS52004"/>
    </source>
</evidence>
<dbReference type="Gene3D" id="3.40.47.10">
    <property type="match status" value="1"/>
</dbReference>
<feature type="domain" description="Ketosynthase family 3 (KS3)" evidence="4">
    <location>
        <begin position="1"/>
        <end position="391"/>
    </location>
</feature>
<name>A0ABR6GQE6_9BURK</name>
<proteinExistence type="inferred from homology"/>
<keyword evidence="6" id="KW-1185">Reference proteome</keyword>
<dbReference type="InterPro" id="IPR014030">
    <property type="entry name" value="Ketoacyl_synth_N"/>
</dbReference>
<dbReference type="InterPro" id="IPR018201">
    <property type="entry name" value="Ketoacyl_synth_AS"/>
</dbReference>
<comment type="similarity">
    <text evidence="1 3">Belongs to the thiolase-like superfamily. Beta-ketoacyl-ACP synthases family.</text>
</comment>
<keyword evidence="2 3" id="KW-0808">Transferase</keyword>
<reference evidence="5 6" key="1">
    <citation type="submission" date="2020-08" db="EMBL/GenBank/DDBJ databases">
        <title>Genomic Encyclopedia of Type Strains, Phase III (KMG-III): the genomes of soil and plant-associated and newly described type strains.</title>
        <authorList>
            <person name="Whitman W."/>
        </authorList>
    </citation>
    <scope>NUCLEOTIDE SEQUENCE [LARGE SCALE GENOMIC DNA]</scope>
    <source>
        <strain evidence="5 6">CECT 7247</strain>
    </source>
</reference>
<sequence length="392" mass="39548">MNDPLYLHTPGVICAAGADLDALRTAVFAPTPSGVAENMSVWAGHAVHLGAVRTALPSVDALPLPARSRNNAMLLAALAQIRPSVDAAIQAHGAHRIGVVLGTSTSGVSESEAALAALAREGALPPTFDVAQQELGSPALTLTRLLGLGGPSYVVSTACSSGAKALASGARLIRAGLCDAVLVGGVDTLCGMTVAGFHALDSVDPALCRPMSATRAGINIGEGAALFVLSRDPSPVRLSGYGESSDAHHISAPEPGGRGALAAMRAALSRAGLGPGDIGYLNLHGTATPQNDAMESKAVAALFGLDLPVSSTKPLTGHALGAAGAIEAAIAWLTVTGDGQLPVHHFDGQRDADLPPIHLVSPGERLPRAPRHVMSNSFAFGGNNACLVLSHD</sequence>
<dbReference type="Pfam" id="PF02801">
    <property type="entry name" value="Ketoacyl-synt_C"/>
    <property type="match status" value="1"/>
</dbReference>
<dbReference type="Proteomes" id="UP000574369">
    <property type="component" value="Unassembled WGS sequence"/>
</dbReference>
<accession>A0ABR6GQE6</accession>
<keyword evidence="5" id="KW-0012">Acyltransferase</keyword>
<dbReference type="EC" id="2.3.1.41" evidence="5"/>
<dbReference type="GO" id="GO:0004315">
    <property type="term" value="F:3-oxoacyl-[acyl-carrier-protein] synthase activity"/>
    <property type="evidence" value="ECO:0007669"/>
    <property type="project" value="UniProtKB-EC"/>
</dbReference>
<dbReference type="Pfam" id="PF00109">
    <property type="entry name" value="ketoacyl-synt"/>
    <property type="match status" value="1"/>
</dbReference>
<dbReference type="InterPro" id="IPR014031">
    <property type="entry name" value="Ketoacyl_synth_C"/>
</dbReference>
<protein>
    <submittedName>
        <fullName evidence="5">3-oxoacyl-[acyl-carrier-protein] synthase-1</fullName>
        <ecNumber evidence="5">2.3.1.41</ecNumber>
    </submittedName>
</protein>
<dbReference type="PANTHER" id="PTHR11712">
    <property type="entry name" value="POLYKETIDE SYNTHASE-RELATED"/>
    <property type="match status" value="1"/>
</dbReference>
<evidence type="ECO:0000313" key="5">
    <source>
        <dbReference type="EMBL" id="MBB3194245.1"/>
    </source>
</evidence>
<evidence type="ECO:0000256" key="2">
    <source>
        <dbReference type="ARBA" id="ARBA00022679"/>
    </source>
</evidence>
<dbReference type="PROSITE" id="PS52004">
    <property type="entry name" value="KS3_2"/>
    <property type="match status" value="1"/>
</dbReference>
<dbReference type="InterPro" id="IPR000794">
    <property type="entry name" value="Beta-ketoacyl_synthase"/>
</dbReference>